<dbReference type="PANTHER" id="PTHR12049">
    <property type="entry name" value="PROTEIN ARGININE METHYLTRANSFERASE NDUFAF7, MITOCHONDRIAL"/>
    <property type="match status" value="1"/>
</dbReference>
<accession>A0A368EI68</accession>
<protein>
    <submittedName>
        <fullName evidence="3">Class I SAM-dependent methyltransferase</fullName>
    </submittedName>
</protein>
<evidence type="ECO:0000313" key="4">
    <source>
        <dbReference type="Proteomes" id="UP000252289"/>
    </source>
</evidence>
<organism evidence="3 4">
    <name type="scientific">PS1 clade bacterium</name>
    <dbReference type="NCBI Taxonomy" id="2175152"/>
    <lineage>
        <taxon>Bacteria</taxon>
        <taxon>Pseudomonadati</taxon>
        <taxon>Pseudomonadota</taxon>
        <taxon>Alphaproteobacteria</taxon>
        <taxon>PS1 clade</taxon>
    </lineage>
</organism>
<dbReference type="Pfam" id="PF02636">
    <property type="entry name" value="Methyltransf_28"/>
    <property type="match status" value="1"/>
</dbReference>
<keyword evidence="2 3" id="KW-0808">Transferase</keyword>
<name>A0A368EI68_9PROT</name>
<gene>
    <name evidence="3" type="ORF">DBW64_04585</name>
</gene>
<keyword evidence="1 3" id="KW-0489">Methyltransferase</keyword>
<sequence length="373" mass="41400">MMNELKQIIIEEILANGPMPLENYMARALGDTAHGYYSKQDPFGKKGDFVTAPEVSQVFGELLGLWGLDFWMKSGPWAEFNLVELGPGRGTLMRDIAHSVKMHPAYLQSAHLHLLETSPVLQEKQNQTLSKVLGDTTPCHWHTNINDLLKACHGMPVIIYANEFFDALPIRQFVQENGMWKLKCVDVKDSELVPVTITDISLTDNLPAAQNFKHGDILETSPQAEAIMTQLANYVADNDGALLMIDYGYTQNQPGDTFQALADHQPVSPYKSPGNADLTAHVNFKRLADIAEDSSCRSSGPTSQRNFLISLGLEQRFESLSLNASSQQKIDLLAARNRLIGIDQMGILFNVLSITKADKALPSGFEEITRDIR</sequence>
<dbReference type="EMBL" id="QOQK01000021">
    <property type="protein sequence ID" value="RCL83998.1"/>
    <property type="molecule type" value="Genomic_DNA"/>
</dbReference>
<dbReference type="AlphaFoldDB" id="A0A368EI68"/>
<dbReference type="InterPro" id="IPR038375">
    <property type="entry name" value="NDUFAF7_sf"/>
</dbReference>
<evidence type="ECO:0000256" key="2">
    <source>
        <dbReference type="ARBA" id="ARBA00022679"/>
    </source>
</evidence>
<dbReference type="InterPro" id="IPR029063">
    <property type="entry name" value="SAM-dependent_MTases_sf"/>
</dbReference>
<evidence type="ECO:0000313" key="3">
    <source>
        <dbReference type="EMBL" id="RCL83998.1"/>
    </source>
</evidence>
<comment type="caution">
    <text evidence="3">The sequence shown here is derived from an EMBL/GenBank/DDBJ whole genome shotgun (WGS) entry which is preliminary data.</text>
</comment>
<dbReference type="Proteomes" id="UP000252289">
    <property type="component" value="Unassembled WGS sequence"/>
</dbReference>
<dbReference type="Gene3D" id="3.40.50.12710">
    <property type="match status" value="1"/>
</dbReference>
<dbReference type="SUPFAM" id="SSF53335">
    <property type="entry name" value="S-adenosyl-L-methionine-dependent methyltransferases"/>
    <property type="match status" value="1"/>
</dbReference>
<dbReference type="GO" id="GO:0035243">
    <property type="term" value="F:protein-arginine omega-N symmetric methyltransferase activity"/>
    <property type="evidence" value="ECO:0007669"/>
    <property type="project" value="TreeGrafter"/>
</dbReference>
<dbReference type="InterPro" id="IPR003788">
    <property type="entry name" value="NDUFAF7"/>
</dbReference>
<dbReference type="GO" id="GO:0032259">
    <property type="term" value="P:methylation"/>
    <property type="evidence" value="ECO:0007669"/>
    <property type="project" value="UniProtKB-KW"/>
</dbReference>
<proteinExistence type="predicted"/>
<dbReference type="PANTHER" id="PTHR12049:SF7">
    <property type="entry name" value="PROTEIN ARGININE METHYLTRANSFERASE NDUFAF7, MITOCHONDRIAL"/>
    <property type="match status" value="1"/>
</dbReference>
<evidence type="ECO:0000256" key="1">
    <source>
        <dbReference type="ARBA" id="ARBA00022603"/>
    </source>
</evidence>
<reference evidence="3 4" key="1">
    <citation type="journal article" date="2018" name="Microbiome">
        <title>Fine metagenomic profile of the Mediterranean stratified and mixed water columns revealed by assembly and recruitment.</title>
        <authorList>
            <person name="Haro-Moreno J.M."/>
            <person name="Lopez-Perez M."/>
            <person name="De La Torre J.R."/>
            <person name="Picazo A."/>
            <person name="Camacho A."/>
            <person name="Rodriguez-Valera F."/>
        </authorList>
    </citation>
    <scope>NUCLEOTIDE SEQUENCE [LARGE SCALE GENOMIC DNA]</scope>
    <source>
        <strain evidence="3">MED-G50</strain>
    </source>
</reference>